<gene>
    <name evidence="2" type="ORF">HSR122_0727</name>
</gene>
<name>A0A897NAL4_9EURY</name>
<keyword evidence="1" id="KW-0812">Transmembrane</keyword>
<evidence type="ECO:0000313" key="3">
    <source>
        <dbReference type="Proteomes" id="UP000662973"/>
    </source>
</evidence>
<reference evidence="2 3" key="1">
    <citation type="submission" date="2020-11" db="EMBL/GenBank/DDBJ databases">
        <title>Carbohydrate-dependent, anaerobic sulfur respiration: A novel catabolism in halophilic archaea.</title>
        <authorList>
            <person name="Sorokin D.Y."/>
            <person name="Messina E."/>
            <person name="Smedile F."/>
            <person name="La Cono V."/>
            <person name="Hallsworth J.E."/>
            <person name="Yakimov M.M."/>
        </authorList>
    </citation>
    <scope>NUCLEOTIDE SEQUENCE [LARGE SCALE GENOMIC DNA]</scope>
    <source>
        <strain evidence="2 3">HSR12-2</strain>
    </source>
</reference>
<protein>
    <submittedName>
        <fullName evidence="2">Putative membrane protein</fullName>
    </submittedName>
</protein>
<evidence type="ECO:0000256" key="1">
    <source>
        <dbReference type="SAM" id="Phobius"/>
    </source>
</evidence>
<dbReference type="RefSeq" id="WP_229111294.1">
    <property type="nucleotide sequence ID" value="NZ_CP064788.1"/>
</dbReference>
<organism evidence="2 3">
    <name type="scientific">Halapricum desulfuricans</name>
    <dbReference type="NCBI Taxonomy" id="2841257"/>
    <lineage>
        <taxon>Archaea</taxon>
        <taxon>Methanobacteriati</taxon>
        <taxon>Methanobacteriota</taxon>
        <taxon>Stenosarchaea group</taxon>
        <taxon>Halobacteria</taxon>
        <taxon>Halobacteriales</taxon>
        <taxon>Haloarculaceae</taxon>
        <taxon>Halapricum</taxon>
    </lineage>
</organism>
<feature type="transmembrane region" description="Helical" evidence="1">
    <location>
        <begin position="12"/>
        <end position="35"/>
    </location>
</feature>
<keyword evidence="3" id="KW-1185">Reference proteome</keyword>
<dbReference type="EMBL" id="CP064788">
    <property type="protein sequence ID" value="QSG08133.1"/>
    <property type="molecule type" value="Genomic_DNA"/>
</dbReference>
<dbReference type="GeneID" id="68851385"/>
<dbReference type="AlphaFoldDB" id="A0A897NAL4"/>
<dbReference type="InterPro" id="IPR058341">
    <property type="entry name" value="DUF8028"/>
</dbReference>
<keyword evidence="1" id="KW-1133">Transmembrane helix</keyword>
<dbReference type="Pfam" id="PF26071">
    <property type="entry name" value="DUF8028"/>
    <property type="match status" value="1"/>
</dbReference>
<proteinExistence type="predicted"/>
<keyword evidence="1" id="KW-0472">Membrane</keyword>
<dbReference type="Proteomes" id="UP000662973">
    <property type="component" value="Chromosome"/>
</dbReference>
<dbReference type="KEGG" id="hds:HSR122_0727"/>
<accession>A0A897NAL4</accession>
<feature type="transmembrane region" description="Helical" evidence="1">
    <location>
        <begin position="41"/>
        <end position="67"/>
    </location>
</feature>
<evidence type="ECO:0000313" key="2">
    <source>
        <dbReference type="EMBL" id="QSG08133.1"/>
    </source>
</evidence>
<sequence length="93" mass="9711">MSRPEPALQRLGRLPAVVFGRFVAAVEAAAFWGSILLPLGYLAALALDGPLVVIVALIGANVVCLLVGHRHQPRIDASVLASMATEPTGEGDR</sequence>